<feature type="domain" description="DUF676" evidence="3">
    <location>
        <begin position="3"/>
        <end position="202"/>
    </location>
</feature>
<dbReference type="InterPro" id="IPR044294">
    <property type="entry name" value="Lipase-like"/>
</dbReference>
<gene>
    <name evidence="4" type="ORF">D9758_007812</name>
</gene>
<organism evidence="4 5">
    <name type="scientific">Tetrapyrgos nigripes</name>
    <dbReference type="NCBI Taxonomy" id="182062"/>
    <lineage>
        <taxon>Eukaryota</taxon>
        <taxon>Fungi</taxon>
        <taxon>Dikarya</taxon>
        <taxon>Basidiomycota</taxon>
        <taxon>Agaricomycotina</taxon>
        <taxon>Agaricomycetes</taxon>
        <taxon>Agaricomycetidae</taxon>
        <taxon>Agaricales</taxon>
        <taxon>Marasmiineae</taxon>
        <taxon>Marasmiaceae</taxon>
        <taxon>Tetrapyrgos</taxon>
    </lineage>
</organism>
<dbReference type="PANTHER" id="PTHR12482:SF62">
    <property type="entry name" value="LIPASE ROG1-RELATED"/>
    <property type="match status" value="1"/>
</dbReference>
<keyword evidence="5" id="KW-1185">Reference proteome</keyword>
<dbReference type="EMBL" id="JAACJM010000076">
    <property type="protein sequence ID" value="KAF5350258.1"/>
    <property type="molecule type" value="Genomic_DNA"/>
</dbReference>
<sequence length="438" mass="50318">MSTVHLLVLVHGMWGNPSHLSQLDRVIKAKHVEAGIELRTMLAKTNQEDSTYDGIDWGGERVAEEIYQETERLEKEGKQVIRFSITGYSLGGLVSRYVVGILLRKGFFDKITPVNFNTLATPHLGLLRYPSFFSTVASKLGPRLLSRTGEQFYASDRWSTTGRPLLDIMSDPDFVFYQALTRFQKIQIYANAVNDRTVPFITAAIELEDPFAEHAWNGIDILREEEYSPIIKSYSFPPDSLEEKPKPIILSREWFKNRKKTSRPTLPPWFQFRFPMNIVFYIAIPFLIPVVLSLVVVRFTKATRHSKARIKVMEQDNEKGESLASVLGRLEHQMESAVLEILEDPTPGHSDSDDTLAIETISKSETKFRRFKKDEHPVITPLQLQIAARLNRLPIKKKFAFLTDFNSHGTIICRDMDRFEFRRAGEGVIRHWVDSFIV</sequence>
<dbReference type="AlphaFoldDB" id="A0A8H5D017"/>
<keyword evidence="2" id="KW-0472">Membrane</keyword>
<keyword evidence="2" id="KW-1133">Transmembrane helix</keyword>
<evidence type="ECO:0000256" key="1">
    <source>
        <dbReference type="ARBA" id="ARBA00007920"/>
    </source>
</evidence>
<evidence type="ECO:0000313" key="4">
    <source>
        <dbReference type="EMBL" id="KAF5350258.1"/>
    </source>
</evidence>
<dbReference type="Proteomes" id="UP000559256">
    <property type="component" value="Unassembled WGS sequence"/>
</dbReference>
<feature type="transmembrane region" description="Helical" evidence="2">
    <location>
        <begin position="278"/>
        <end position="299"/>
    </location>
</feature>
<dbReference type="Gene3D" id="3.40.50.1820">
    <property type="entry name" value="alpha/beta hydrolase"/>
    <property type="match status" value="1"/>
</dbReference>
<dbReference type="InterPro" id="IPR007751">
    <property type="entry name" value="DUF676_lipase-like"/>
</dbReference>
<dbReference type="PANTHER" id="PTHR12482">
    <property type="entry name" value="LIPASE ROG1-RELATED-RELATED"/>
    <property type="match status" value="1"/>
</dbReference>
<reference evidence="4 5" key="1">
    <citation type="journal article" date="2020" name="ISME J.">
        <title>Uncovering the hidden diversity of litter-decomposition mechanisms in mushroom-forming fungi.</title>
        <authorList>
            <person name="Floudas D."/>
            <person name="Bentzer J."/>
            <person name="Ahren D."/>
            <person name="Johansson T."/>
            <person name="Persson P."/>
            <person name="Tunlid A."/>
        </authorList>
    </citation>
    <scope>NUCLEOTIDE SEQUENCE [LARGE SCALE GENOMIC DNA]</scope>
    <source>
        <strain evidence="4 5">CBS 291.85</strain>
    </source>
</reference>
<evidence type="ECO:0000259" key="3">
    <source>
        <dbReference type="Pfam" id="PF05057"/>
    </source>
</evidence>
<evidence type="ECO:0000313" key="5">
    <source>
        <dbReference type="Proteomes" id="UP000559256"/>
    </source>
</evidence>
<evidence type="ECO:0000256" key="2">
    <source>
        <dbReference type="SAM" id="Phobius"/>
    </source>
</evidence>
<dbReference type="Pfam" id="PF05057">
    <property type="entry name" value="DUF676"/>
    <property type="match status" value="1"/>
</dbReference>
<comment type="caution">
    <text evidence="4">The sequence shown here is derived from an EMBL/GenBank/DDBJ whole genome shotgun (WGS) entry which is preliminary data.</text>
</comment>
<comment type="similarity">
    <text evidence="1">Belongs to the putative lipase ROG1 family.</text>
</comment>
<accession>A0A8H5D017</accession>
<proteinExistence type="inferred from homology"/>
<dbReference type="InterPro" id="IPR029058">
    <property type="entry name" value="AB_hydrolase_fold"/>
</dbReference>
<keyword evidence="2" id="KW-0812">Transmembrane</keyword>
<name>A0A8H5D017_9AGAR</name>
<dbReference type="OrthoDB" id="273452at2759"/>
<dbReference type="SUPFAM" id="SSF53474">
    <property type="entry name" value="alpha/beta-Hydrolases"/>
    <property type="match status" value="1"/>
</dbReference>
<protein>
    <recommendedName>
        <fullName evidence="3">DUF676 domain-containing protein</fullName>
    </recommendedName>
</protein>